<keyword evidence="1" id="KW-0812">Transmembrane</keyword>
<dbReference type="Proteomes" id="UP000677228">
    <property type="component" value="Unassembled WGS sequence"/>
</dbReference>
<accession>A0A813Z3L3</accession>
<dbReference type="EMBL" id="CAJNOQ010001406">
    <property type="protein sequence ID" value="CAF0892826.1"/>
    <property type="molecule type" value="Genomic_DNA"/>
</dbReference>
<keyword evidence="1" id="KW-0472">Membrane</keyword>
<evidence type="ECO:0000313" key="7">
    <source>
        <dbReference type="Proteomes" id="UP000663829"/>
    </source>
</evidence>
<reference evidence="4" key="1">
    <citation type="submission" date="2021-02" db="EMBL/GenBank/DDBJ databases">
        <authorList>
            <person name="Nowell W R."/>
        </authorList>
    </citation>
    <scope>NUCLEOTIDE SEQUENCE</scope>
</reference>
<dbReference type="EMBL" id="CAJOBA010000010">
    <property type="protein sequence ID" value="CAF3493927.1"/>
    <property type="molecule type" value="Genomic_DNA"/>
</dbReference>
<keyword evidence="2" id="KW-0732">Signal</keyword>
<evidence type="ECO:0000313" key="3">
    <source>
        <dbReference type="EMBL" id="CAF0722165.1"/>
    </source>
</evidence>
<feature type="chain" id="PRO_5036409690" evidence="2">
    <location>
        <begin position="22"/>
        <end position="280"/>
    </location>
</feature>
<evidence type="ECO:0000313" key="6">
    <source>
        <dbReference type="EMBL" id="CAF3676755.1"/>
    </source>
</evidence>
<comment type="caution">
    <text evidence="4">The sequence shown here is derived from an EMBL/GenBank/DDBJ whole genome shotgun (WGS) entry which is preliminary data.</text>
</comment>
<dbReference type="EMBL" id="CAJNOK010000010">
    <property type="protein sequence ID" value="CAF0722165.1"/>
    <property type="molecule type" value="Genomic_DNA"/>
</dbReference>
<dbReference type="EMBL" id="CAJOBC010001406">
    <property type="protein sequence ID" value="CAF3676755.1"/>
    <property type="molecule type" value="Genomic_DNA"/>
</dbReference>
<dbReference type="Proteomes" id="UP000681722">
    <property type="component" value="Unassembled WGS sequence"/>
</dbReference>
<dbReference type="AlphaFoldDB" id="A0A813Z3L3"/>
<proteinExistence type="predicted"/>
<keyword evidence="1" id="KW-1133">Transmembrane helix</keyword>
<name>A0A813Z3L3_9BILA</name>
<evidence type="ECO:0000313" key="5">
    <source>
        <dbReference type="EMBL" id="CAF3493927.1"/>
    </source>
</evidence>
<evidence type="ECO:0000313" key="4">
    <source>
        <dbReference type="EMBL" id="CAF0892826.1"/>
    </source>
</evidence>
<dbReference type="Proteomes" id="UP000663829">
    <property type="component" value="Unassembled WGS sequence"/>
</dbReference>
<gene>
    <name evidence="4" type="ORF">GPM918_LOCUS8214</name>
    <name evidence="3" type="ORF">OVA965_LOCUS128</name>
    <name evidence="6" type="ORF">SRO942_LOCUS8214</name>
    <name evidence="5" type="ORF">TMI583_LOCUS128</name>
</gene>
<feature type="signal peptide" evidence="2">
    <location>
        <begin position="1"/>
        <end position="21"/>
    </location>
</feature>
<protein>
    <submittedName>
        <fullName evidence="4">Uncharacterized protein</fullName>
    </submittedName>
</protein>
<evidence type="ECO:0000256" key="1">
    <source>
        <dbReference type="SAM" id="Phobius"/>
    </source>
</evidence>
<feature type="transmembrane region" description="Helical" evidence="1">
    <location>
        <begin position="172"/>
        <end position="192"/>
    </location>
</feature>
<dbReference type="Proteomes" id="UP000682733">
    <property type="component" value="Unassembled WGS sequence"/>
</dbReference>
<sequence>MFNQHFTKLFFILLTVKGCSTTIINAFISGSDSDKNNSLSIYHSQEIEDQNDKSDGHTFYPTIVSYIVNLSQHILRIIIQTLRIKNENKTPSDIDVDKSGDVVAQNALLTPLAIQHLLDQKHNDEKKDKIFDNNLLKQSNLNKLLTITDKDMQKDSSVINSAPVEEDDDCLFLFYFFVVCYILCILLLLYVLHRIVICYLRQQQQQRLAVQQQQQITTTADDTKPITTTILFKIKNYDNQLDGSESSGTLVEVLTPLLSRISPPQYEQSVAQSTPPPAYV</sequence>
<keyword evidence="7" id="KW-1185">Reference proteome</keyword>
<evidence type="ECO:0000256" key="2">
    <source>
        <dbReference type="SAM" id="SignalP"/>
    </source>
</evidence>
<organism evidence="4 7">
    <name type="scientific">Didymodactylos carnosus</name>
    <dbReference type="NCBI Taxonomy" id="1234261"/>
    <lineage>
        <taxon>Eukaryota</taxon>
        <taxon>Metazoa</taxon>
        <taxon>Spiralia</taxon>
        <taxon>Gnathifera</taxon>
        <taxon>Rotifera</taxon>
        <taxon>Eurotatoria</taxon>
        <taxon>Bdelloidea</taxon>
        <taxon>Philodinida</taxon>
        <taxon>Philodinidae</taxon>
        <taxon>Didymodactylos</taxon>
    </lineage>
</organism>